<dbReference type="NCBIfam" id="TIGR03303">
    <property type="entry name" value="OM_YaeT"/>
    <property type="match status" value="1"/>
</dbReference>
<feature type="chain" id="PRO_5042241112" description="Outer membrane protein assembly factor BamA" evidence="8">
    <location>
        <begin position="20"/>
        <end position="849"/>
    </location>
</feature>
<feature type="domain" description="POTRA" evidence="9">
    <location>
        <begin position="42"/>
        <end position="116"/>
    </location>
</feature>
<evidence type="ECO:0000313" key="11">
    <source>
        <dbReference type="Proteomes" id="UP001232063"/>
    </source>
</evidence>
<dbReference type="InterPro" id="IPR034746">
    <property type="entry name" value="POTRA"/>
</dbReference>
<organism evidence="10 11">
    <name type="scientific">Xanthocytophaga agilis</name>
    <dbReference type="NCBI Taxonomy" id="3048010"/>
    <lineage>
        <taxon>Bacteria</taxon>
        <taxon>Pseudomonadati</taxon>
        <taxon>Bacteroidota</taxon>
        <taxon>Cytophagia</taxon>
        <taxon>Cytophagales</taxon>
        <taxon>Rhodocytophagaceae</taxon>
        <taxon>Xanthocytophaga</taxon>
    </lineage>
</organism>
<protein>
    <recommendedName>
        <fullName evidence="7">Outer membrane protein assembly factor BamA</fullName>
    </recommendedName>
</protein>
<keyword evidence="5" id="KW-0472">Membrane</keyword>
<evidence type="ECO:0000313" key="10">
    <source>
        <dbReference type="EMBL" id="MDJ1504451.1"/>
    </source>
</evidence>
<keyword evidence="4 8" id="KW-0732">Signal</keyword>
<evidence type="ECO:0000256" key="3">
    <source>
        <dbReference type="ARBA" id="ARBA00022692"/>
    </source>
</evidence>
<sequence>MRKIILLFFSCCFAVTAYSQIAPSGSSTSNNVDINYNRPKEYEIAEITVTGIQFLDPNSMISVSGLKVGDRITVPGDDISSAIRKIWALSLVGDVDIKATKIEGDKIWLNIHLTERARLAKFSFRGIRKGESDALTDKIKLIKGKIVTDALIKNTQLAVRKYFVDKGFMNTVVKVNQVRDTSLPGNSVTLIFNVDKKRKVKIHEIEFDGNSIFSDAKLHKKLKKTKEKKIYHIFTPSKYIASQYEEDKEKLANFYSANGYRDFRIISDTVFAHNSKTINIHMKIEEGKKYYYRNIYWEGNYLYSNEQLASILKIKKGDVYNIEDLEKRLRFNPTGEDITSLYMDYGYLFFDIRPEEISVVNDSVDVLLHINEGEQATINKVTLAGNTQTSDYVVLRELRTIPGQKFSRRNILRTQQELGALQFFDPQKINPNIQPNPSDGTVDIEWQVEEKPSDQIQLSGGWGGAVGFVGTVGLTFNNFSSRKVFDRQAWRPVPKGDGQRLSLQVQANGKSFQNYSISFSEPWFGGKKPNTLSFSVSHSINSNNFGKTLQNYYARLGTSDGSYRALQITSFTVGLAKRLKVPDDFFSLSTSLSYLIYNNINQYSQTYYGTNFPSGVSHNVTLNATLSRSSISDFQYPRSGSSISLSATFTPPWTTLGVSSESSRLVEYHKWMFDSQWNISLIGKLVLHTRAHMGFIGRYRSDVGYTPFERFVLGGSGMVGMQGGGFLLGRDIIPLRGYDEQKVGPLNSSGNATGGIVYNKYVTELRYPVTTSQTATIYMLGFMEAGNNWGSYKEFNPFNLRRTVGVGARIFMPAFGLIGIDFGQGLDPIPGISNNGLKTFIFSIGQQIR</sequence>
<evidence type="ECO:0000256" key="5">
    <source>
        <dbReference type="ARBA" id="ARBA00023136"/>
    </source>
</evidence>
<dbReference type="RefSeq" id="WP_314515735.1">
    <property type="nucleotide sequence ID" value="NZ_JASJOU010000011.1"/>
</dbReference>
<dbReference type="InterPro" id="IPR039910">
    <property type="entry name" value="D15-like"/>
</dbReference>
<dbReference type="PIRSF" id="PIRSF006076">
    <property type="entry name" value="OM_assembly_OMP85"/>
    <property type="match status" value="1"/>
</dbReference>
<evidence type="ECO:0000256" key="1">
    <source>
        <dbReference type="ARBA" id="ARBA00004370"/>
    </source>
</evidence>
<dbReference type="GO" id="GO:0071709">
    <property type="term" value="P:membrane assembly"/>
    <property type="evidence" value="ECO:0007669"/>
    <property type="project" value="InterPro"/>
</dbReference>
<keyword evidence="11" id="KW-1185">Reference proteome</keyword>
<comment type="subcellular location">
    <subcellularLocation>
        <location evidence="1">Membrane</location>
    </subcellularLocation>
</comment>
<keyword evidence="6" id="KW-0998">Cell outer membrane</keyword>
<dbReference type="AlphaFoldDB" id="A0AAE3UHL3"/>
<dbReference type="Pfam" id="PF07244">
    <property type="entry name" value="POTRA"/>
    <property type="match status" value="4"/>
</dbReference>
<dbReference type="PANTHER" id="PTHR12815:SF47">
    <property type="entry name" value="TRANSLOCATION AND ASSEMBLY MODULE SUBUNIT TAMA"/>
    <property type="match status" value="1"/>
</dbReference>
<dbReference type="PROSITE" id="PS51779">
    <property type="entry name" value="POTRA"/>
    <property type="match status" value="2"/>
</dbReference>
<feature type="domain" description="POTRA" evidence="9">
    <location>
        <begin position="200"/>
        <end position="287"/>
    </location>
</feature>
<dbReference type="Gene3D" id="3.10.20.310">
    <property type="entry name" value="membrane protein fhac"/>
    <property type="match status" value="5"/>
</dbReference>
<dbReference type="InterPro" id="IPR023707">
    <property type="entry name" value="OM_assembly_BamA"/>
</dbReference>
<evidence type="ECO:0000259" key="9">
    <source>
        <dbReference type="PROSITE" id="PS51779"/>
    </source>
</evidence>
<accession>A0AAE3UHL3</accession>
<gene>
    <name evidence="10" type="primary">bamA</name>
    <name evidence="10" type="ORF">QNI22_27570</name>
</gene>
<dbReference type="Proteomes" id="UP001232063">
    <property type="component" value="Unassembled WGS sequence"/>
</dbReference>
<proteinExistence type="predicted"/>
<evidence type="ECO:0000256" key="6">
    <source>
        <dbReference type="ARBA" id="ARBA00023237"/>
    </source>
</evidence>
<name>A0AAE3UHL3_9BACT</name>
<evidence type="ECO:0000256" key="8">
    <source>
        <dbReference type="SAM" id="SignalP"/>
    </source>
</evidence>
<evidence type="ECO:0000256" key="7">
    <source>
        <dbReference type="NCBIfam" id="TIGR03303"/>
    </source>
</evidence>
<dbReference type="PANTHER" id="PTHR12815">
    <property type="entry name" value="SORTING AND ASSEMBLY MACHINERY SAMM50 PROTEIN FAMILY MEMBER"/>
    <property type="match status" value="1"/>
</dbReference>
<dbReference type="InterPro" id="IPR010827">
    <property type="entry name" value="BamA/TamA_POTRA"/>
</dbReference>
<keyword evidence="3" id="KW-0812">Transmembrane</keyword>
<evidence type="ECO:0000256" key="4">
    <source>
        <dbReference type="ARBA" id="ARBA00022729"/>
    </source>
</evidence>
<comment type="caution">
    <text evidence="10">The sequence shown here is derived from an EMBL/GenBank/DDBJ whole genome shotgun (WGS) entry which is preliminary data.</text>
</comment>
<dbReference type="GO" id="GO:0009279">
    <property type="term" value="C:cell outer membrane"/>
    <property type="evidence" value="ECO:0007669"/>
    <property type="project" value="UniProtKB-UniRule"/>
</dbReference>
<evidence type="ECO:0000256" key="2">
    <source>
        <dbReference type="ARBA" id="ARBA00022452"/>
    </source>
</evidence>
<keyword evidence="2" id="KW-1134">Transmembrane beta strand</keyword>
<dbReference type="EMBL" id="JASJOU010000011">
    <property type="protein sequence ID" value="MDJ1504451.1"/>
    <property type="molecule type" value="Genomic_DNA"/>
</dbReference>
<dbReference type="Gene3D" id="2.40.160.50">
    <property type="entry name" value="membrane protein fhac: a member of the omp85/tpsb transporter family"/>
    <property type="match status" value="1"/>
</dbReference>
<feature type="signal peptide" evidence="8">
    <location>
        <begin position="1"/>
        <end position="19"/>
    </location>
</feature>
<reference evidence="10" key="1">
    <citation type="submission" date="2023-05" db="EMBL/GenBank/DDBJ databases">
        <authorList>
            <person name="Zhang X."/>
        </authorList>
    </citation>
    <scope>NUCLEOTIDE SEQUENCE</scope>
    <source>
        <strain evidence="10">BD1B2-1</strain>
    </source>
</reference>